<protein>
    <submittedName>
        <fullName evidence="1">Uncharacterized protein</fullName>
    </submittedName>
</protein>
<dbReference type="Proteomes" id="UP001071230">
    <property type="component" value="Unassembled WGS sequence"/>
</dbReference>
<proteinExistence type="predicted"/>
<reference evidence="2" key="1">
    <citation type="submission" date="2014-11" db="EMBL/GenBank/DDBJ databases">
        <authorList>
            <person name="Hornung B.V."/>
        </authorList>
    </citation>
    <scope>NUCLEOTIDE SEQUENCE</scope>
    <source>
        <strain evidence="2">INE</strain>
    </source>
</reference>
<dbReference type="Pfam" id="PF19848">
    <property type="entry name" value="DUF6323"/>
    <property type="match status" value="1"/>
</dbReference>
<evidence type="ECO:0000313" key="1">
    <source>
        <dbReference type="EMBL" id="CAA7601356.1"/>
    </source>
</evidence>
<dbReference type="InterPro" id="IPR046286">
    <property type="entry name" value="DUF6323"/>
</dbReference>
<organism evidence="1">
    <name type="scientific">Acididesulfobacillus acetoxydans</name>
    <dbReference type="NCBI Taxonomy" id="1561005"/>
    <lineage>
        <taxon>Bacteria</taxon>
        <taxon>Bacillati</taxon>
        <taxon>Bacillota</taxon>
        <taxon>Clostridia</taxon>
        <taxon>Eubacteriales</taxon>
        <taxon>Peptococcaceae</taxon>
        <taxon>Acididesulfobacillus</taxon>
    </lineage>
</organism>
<dbReference type="RefSeq" id="WP_372503562.1">
    <property type="nucleotide sequence ID" value="NZ_CDGJ01000011.1"/>
</dbReference>
<name>A0A8S0XBK8_9FIRM</name>
<evidence type="ECO:0000313" key="2">
    <source>
        <dbReference type="EMBL" id="CEJ06021.1"/>
    </source>
</evidence>
<dbReference type="EMBL" id="LR746496">
    <property type="protein sequence ID" value="CAA7601356.1"/>
    <property type="molecule type" value="Genomic_DNA"/>
</dbReference>
<dbReference type="EMBL" id="CDGJ01000011">
    <property type="protein sequence ID" value="CEJ06021.1"/>
    <property type="molecule type" value="Genomic_DNA"/>
</dbReference>
<accession>A0A8S0XBK8</accession>
<dbReference type="KEGG" id="aacx:DEACI_2022"/>
<keyword evidence="3" id="KW-1185">Reference proteome</keyword>
<gene>
    <name evidence="2" type="ORF">DEACI_0467</name>
    <name evidence="1" type="ORF">DEACI_2022</name>
</gene>
<evidence type="ECO:0000313" key="3">
    <source>
        <dbReference type="Proteomes" id="UP001071230"/>
    </source>
</evidence>
<reference evidence="1" key="2">
    <citation type="submission" date="2020-01" db="EMBL/GenBank/DDBJ databases">
        <authorList>
            <person name="Hornung B."/>
        </authorList>
    </citation>
    <scope>NUCLEOTIDE SEQUENCE</scope>
    <source>
        <strain evidence="1">PacBioINE</strain>
    </source>
</reference>
<sequence>MMDDFMLIPIPIMNKLAINEVIKCNEVTSRYGLILSESEARELIQTRAGALSNQGRIEFAGGIINKLIMNFCDSPFLSPFNYVSTLSDLIETFYYFKNETLDEIGDDELITFMKKHFDENCQGSLELLQNRDLEALARNIRYGLDAYQEIDDIHEDFRKFFREANFDE</sequence>
<dbReference type="Proteomes" id="UP000836597">
    <property type="component" value="Chromosome"/>
</dbReference>
<dbReference type="AlphaFoldDB" id="A0A8S0XBK8"/>